<evidence type="ECO:0000256" key="5">
    <source>
        <dbReference type="SAM" id="Phobius"/>
    </source>
</evidence>
<dbReference type="Pfam" id="PF13432">
    <property type="entry name" value="TPR_16"/>
    <property type="match status" value="2"/>
</dbReference>
<reference evidence="6 7" key="1">
    <citation type="submission" date="2006-10" db="EMBL/GenBank/DDBJ databases">
        <title>Complete sequence of Syntrophobacter fumaroxidans MPOB.</title>
        <authorList>
            <consortium name="US DOE Joint Genome Institute"/>
            <person name="Copeland A."/>
            <person name="Lucas S."/>
            <person name="Lapidus A."/>
            <person name="Barry K."/>
            <person name="Detter J.C."/>
            <person name="Glavina del Rio T."/>
            <person name="Hammon N."/>
            <person name="Israni S."/>
            <person name="Pitluck S."/>
            <person name="Goltsman E.G."/>
            <person name="Martinez M."/>
            <person name="Schmutz J."/>
            <person name="Larimer F."/>
            <person name="Land M."/>
            <person name="Hauser L."/>
            <person name="Kyrpides N."/>
            <person name="Kim E."/>
            <person name="Boone D.R."/>
            <person name="Brockman F."/>
            <person name="Culley D."/>
            <person name="Ferry J."/>
            <person name="Gunsalus R."/>
            <person name="McInerney M.J."/>
            <person name="Morrison M."/>
            <person name="Plugge C."/>
            <person name="Rohlin L."/>
            <person name="Scholten J."/>
            <person name="Sieber J."/>
            <person name="Stams A.J.M."/>
            <person name="Worm P."/>
            <person name="Henstra A.M."/>
            <person name="Richardson P."/>
        </authorList>
    </citation>
    <scope>NUCLEOTIDE SEQUENCE [LARGE SCALE GENOMIC DNA]</scope>
    <source>
        <strain evidence="7">DSM 10017 / MPOB</strain>
    </source>
</reference>
<feature type="region of interest" description="Disordered" evidence="4">
    <location>
        <begin position="789"/>
        <end position="812"/>
    </location>
</feature>
<accession>A0LEH6</accession>
<evidence type="ECO:0000256" key="1">
    <source>
        <dbReference type="ARBA" id="ARBA00022737"/>
    </source>
</evidence>
<keyword evidence="7" id="KW-1185">Reference proteome</keyword>
<dbReference type="STRING" id="335543.Sfum_0125"/>
<dbReference type="HOGENOM" id="CLU_011615_5_1_7"/>
<dbReference type="GO" id="GO:0030968">
    <property type="term" value="P:endoplasmic reticulum unfolded protein response"/>
    <property type="evidence" value="ECO:0007669"/>
    <property type="project" value="TreeGrafter"/>
</dbReference>
<dbReference type="AlphaFoldDB" id="A0LEH6"/>
<keyword evidence="5" id="KW-1133">Transmembrane helix</keyword>
<dbReference type="InParanoid" id="A0LEH6"/>
<feature type="transmembrane region" description="Helical" evidence="5">
    <location>
        <begin position="399"/>
        <end position="419"/>
    </location>
</feature>
<organism evidence="6 7">
    <name type="scientific">Syntrophobacter fumaroxidans (strain DSM 10017 / MPOB)</name>
    <dbReference type="NCBI Taxonomy" id="335543"/>
    <lineage>
        <taxon>Bacteria</taxon>
        <taxon>Pseudomonadati</taxon>
        <taxon>Thermodesulfobacteriota</taxon>
        <taxon>Syntrophobacteria</taxon>
        <taxon>Syntrophobacterales</taxon>
        <taxon>Syntrophobacteraceae</taxon>
        <taxon>Syntrophobacter</taxon>
    </lineage>
</organism>
<feature type="repeat" description="TPR" evidence="3">
    <location>
        <begin position="736"/>
        <end position="769"/>
    </location>
</feature>
<feature type="transmembrane region" description="Helical" evidence="5">
    <location>
        <begin position="241"/>
        <end position="263"/>
    </location>
</feature>
<proteinExistence type="predicted"/>
<dbReference type="GO" id="GO:0035269">
    <property type="term" value="P:protein O-linked glycosylation via mannose"/>
    <property type="evidence" value="ECO:0007669"/>
    <property type="project" value="TreeGrafter"/>
</dbReference>
<gene>
    <name evidence="6" type="ordered locus">Sfum_0125</name>
</gene>
<dbReference type="PANTHER" id="PTHR44227:SF3">
    <property type="entry name" value="PROTEIN O-MANNOSYL-TRANSFERASE TMTC4"/>
    <property type="match status" value="1"/>
</dbReference>
<dbReference type="OrthoDB" id="9778850at2"/>
<keyword evidence="2 3" id="KW-0802">TPR repeat</keyword>
<dbReference type="InterPro" id="IPR052346">
    <property type="entry name" value="O-mannosyl-transferase_TMTC"/>
</dbReference>
<dbReference type="PROSITE" id="PS50005">
    <property type="entry name" value="TPR"/>
    <property type="match status" value="1"/>
</dbReference>
<evidence type="ECO:0000256" key="2">
    <source>
        <dbReference type="ARBA" id="ARBA00022803"/>
    </source>
</evidence>
<dbReference type="Pfam" id="PF13181">
    <property type="entry name" value="TPR_8"/>
    <property type="match status" value="1"/>
</dbReference>
<keyword evidence="1" id="KW-0677">Repeat</keyword>
<evidence type="ECO:0000256" key="4">
    <source>
        <dbReference type="SAM" id="MobiDB-lite"/>
    </source>
</evidence>
<dbReference type="Proteomes" id="UP000001784">
    <property type="component" value="Chromosome"/>
</dbReference>
<evidence type="ECO:0000256" key="3">
    <source>
        <dbReference type="PROSITE-ProRule" id="PRU00339"/>
    </source>
</evidence>
<dbReference type="Gene3D" id="1.25.40.10">
    <property type="entry name" value="Tetratricopeptide repeat domain"/>
    <property type="match status" value="2"/>
</dbReference>
<feature type="transmembrane region" description="Helical" evidence="5">
    <location>
        <begin position="92"/>
        <end position="111"/>
    </location>
</feature>
<feature type="transmembrane region" description="Helical" evidence="5">
    <location>
        <begin position="368"/>
        <end position="387"/>
    </location>
</feature>
<feature type="transmembrane region" description="Helical" evidence="5">
    <location>
        <begin position="343"/>
        <end position="362"/>
    </location>
</feature>
<dbReference type="InterPro" id="IPR019734">
    <property type="entry name" value="TPR_rpt"/>
</dbReference>
<protein>
    <submittedName>
        <fullName evidence="6">Tetratricopeptide TPR_2 repeat protein</fullName>
    </submittedName>
</protein>
<sequence length="812" mass="92225" precursor="true">MKKRLLECGSLFVLALMIVSAYCNTFLSPPYMDDYHSFINTDHVYLKDFSPESLISLANTPFGWKRWVPILTFALNHKLGGSSLVLFHATNLAIHLLVTLSVAFLAFQVFRLSKHRHDDDMRAGFWMAFFVACLWALNPVQTSAVTYLVQRMASLQALFYVISVACYLKGRILRQPPVSAENSSRLFYLISFLAGVCSFFSKENAVTLPIMLIISEIWFFQPDLLPKSFQRLKRYAIKTKVLLSACLLACGAFSIFVFLHIISQYDLRHFTMTERLLTQARVVVWYISLLLWPAPSRLSMEHDVLVSTSLLSPPTTLIAILFLVLLLWLAIRLRHRFQIVCYGMVWFLLNLSVESTFVPLELVFEHRLYLPSVGFFISIIAAIELAFRRVVPRLLTRDRLLAMGSIVMILSSLLTFATFERNEAWESTMTLHKDAAEKAPNHPRALANLANAYYFAKEYDKAVEAGEKSIALARPRFESYAVATNAILISLIRSGDLQKAIERTEELLQSRPREFEADVMATIYTNLGEAYRRQEKLDRALESALSALYWTQRLGSPTIDKVRVATLITSILKDAKAKRINPDEGWATAPFDMPSQTWAAKVFYRYGDADIAKKLIAVALEEHPGDAETLKLSEEIRTDEQLSEEQKGKWSFTAKYVRHPFSRFNFSMAIAFIIQEKQMPMTIMKLGEAFLDYALELQPDSTDAHLLKGWYYYQRDDAQNAVAEARLALKHDPENGKAWLGLGFFLIKAEQKEEAAAALRKSLALYPRYSKRFVVRDIADNLLKKESLEEGVDSGPGTAAMTGEVSQGVRAD</sequence>
<dbReference type="KEGG" id="sfu:Sfum_0125"/>
<dbReference type="EMBL" id="CP000478">
    <property type="protein sequence ID" value="ABK15828.1"/>
    <property type="molecule type" value="Genomic_DNA"/>
</dbReference>
<dbReference type="RefSeq" id="WP_011697001.1">
    <property type="nucleotide sequence ID" value="NC_008554.1"/>
</dbReference>
<feature type="transmembrane region" description="Helical" evidence="5">
    <location>
        <begin position="314"/>
        <end position="331"/>
    </location>
</feature>
<dbReference type="InterPro" id="IPR011990">
    <property type="entry name" value="TPR-like_helical_dom_sf"/>
</dbReference>
<keyword evidence="5" id="KW-0472">Membrane</keyword>
<dbReference type="SUPFAM" id="SSF48452">
    <property type="entry name" value="TPR-like"/>
    <property type="match status" value="2"/>
</dbReference>
<feature type="transmembrane region" description="Helical" evidence="5">
    <location>
        <begin position="147"/>
        <end position="168"/>
    </location>
</feature>
<dbReference type="SMART" id="SM00028">
    <property type="entry name" value="TPR"/>
    <property type="match status" value="4"/>
</dbReference>
<evidence type="ECO:0000313" key="7">
    <source>
        <dbReference type="Proteomes" id="UP000001784"/>
    </source>
</evidence>
<dbReference type="PANTHER" id="PTHR44227">
    <property type="match status" value="1"/>
</dbReference>
<feature type="transmembrane region" description="Helical" evidence="5">
    <location>
        <begin position="123"/>
        <end position="141"/>
    </location>
</feature>
<evidence type="ECO:0000313" key="6">
    <source>
        <dbReference type="EMBL" id="ABK15828.1"/>
    </source>
</evidence>
<dbReference type="eggNOG" id="COG0457">
    <property type="taxonomic scope" value="Bacteria"/>
</dbReference>
<keyword evidence="5" id="KW-0812">Transmembrane</keyword>
<dbReference type="GO" id="GO:0000030">
    <property type="term" value="F:mannosyltransferase activity"/>
    <property type="evidence" value="ECO:0007669"/>
    <property type="project" value="TreeGrafter"/>
</dbReference>
<name>A0LEH6_SYNFM</name>